<accession>A0A392W9T2</accession>
<dbReference type="Proteomes" id="UP000265520">
    <property type="component" value="Unassembled WGS sequence"/>
</dbReference>
<feature type="non-terminal residue" evidence="1">
    <location>
        <position position="1"/>
    </location>
</feature>
<dbReference type="EMBL" id="LXQA011434064">
    <property type="protein sequence ID" value="MCI97147.1"/>
    <property type="molecule type" value="Genomic_DNA"/>
</dbReference>
<organism evidence="1 2">
    <name type="scientific">Trifolium medium</name>
    <dbReference type="NCBI Taxonomy" id="97028"/>
    <lineage>
        <taxon>Eukaryota</taxon>
        <taxon>Viridiplantae</taxon>
        <taxon>Streptophyta</taxon>
        <taxon>Embryophyta</taxon>
        <taxon>Tracheophyta</taxon>
        <taxon>Spermatophyta</taxon>
        <taxon>Magnoliopsida</taxon>
        <taxon>eudicotyledons</taxon>
        <taxon>Gunneridae</taxon>
        <taxon>Pentapetalae</taxon>
        <taxon>rosids</taxon>
        <taxon>fabids</taxon>
        <taxon>Fabales</taxon>
        <taxon>Fabaceae</taxon>
        <taxon>Papilionoideae</taxon>
        <taxon>50 kb inversion clade</taxon>
        <taxon>NPAAA clade</taxon>
        <taxon>Hologalegina</taxon>
        <taxon>IRL clade</taxon>
        <taxon>Trifolieae</taxon>
        <taxon>Trifolium</taxon>
    </lineage>
</organism>
<evidence type="ECO:0000313" key="2">
    <source>
        <dbReference type="Proteomes" id="UP000265520"/>
    </source>
</evidence>
<name>A0A392W9T2_9FABA</name>
<sequence length="60" mass="6696">PPFTASFHSKRFSRDVASVSRWRDRFPWICDATILTPLMGLFPEDVGGSDLCCSGPYTVT</sequence>
<evidence type="ECO:0000313" key="1">
    <source>
        <dbReference type="EMBL" id="MCI97147.1"/>
    </source>
</evidence>
<dbReference type="AlphaFoldDB" id="A0A392W9T2"/>
<keyword evidence="2" id="KW-1185">Reference proteome</keyword>
<reference evidence="1 2" key="1">
    <citation type="journal article" date="2018" name="Front. Plant Sci.">
        <title>Red Clover (Trifolium pratense) and Zigzag Clover (T. medium) - A Picture of Genomic Similarities and Differences.</title>
        <authorList>
            <person name="Dluhosova J."/>
            <person name="Istvanek J."/>
            <person name="Nedelnik J."/>
            <person name="Repkova J."/>
        </authorList>
    </citation>
    <scope>NUCLEOTIDE SEQUENCE [LARGE SCALE GENOMIC DNA]</scope>
    <source>
        <strain evidence="2">cv. 10/8</strain>
        <tissue evidence="1">Leaf</tissue>
    </source>
</reference>
<proteinExistence type="predicted"/>
<protein>
    <submittedName>
        <fullName evidence="1">Uncharacterized protein</fullName>
    </submittedName>
</protein>
<comment type="caution">
    <text evidence="1">The sequence shown here is derived from an EMBL/GenBank/DDBJ whole genome shotgun (WGS) entry which is preliminary data.</text>
</comment>